<dbReference type="AlphaFoldDB" id="A0A3Q3G9U1"/>
<evidence type="ECO:0000256" key="1">
    <source>
        <dbReference type="SAM" id="SignalP"/>
    </source>
</evidence>
<dbReference type="GeneTree" id="ENSGT00940000163911"/>
<feature type="signal peptide" evidence="1">
    <location>
        <begin position="1"/>
        <end position="23"/>
    </location>
</feature>
<keyword evidence="1" id="KW-0732">Signal</keyword>
<accession>A0A3Q3G9U1</accession>
<dbReference type="InParanoid" id="A0A3Q3G9U1"/>
<dbReference type="Ensembl" id="ENSLBET00000029063.1">
    <property type="protein sequence ID" value="ENSLBEP00000027738.1"/>
    <property type="gene ID" value="ENSLBEG00000021041.1"/>
</dbReference>
<protein>
    <recommendedName>
        <fullName evidence="2">C-type lectin domain-containing protein</fullName>
    </recommendedName>
</protein>
<organism evidence="3 4">
    <name type="scientific">Labrus bergylta</name>
    <name type="common">ballan wrasse</name>
    <dbReference type="NCBI Taxonomy" id="56723"/>
    <lineage>
        <taxon>Eukaryota</taxon>
        <taxon>Metazoa</taxon>
        <taxon>Chordata</taxon>
        <taxon>Craniata</taxon>
        <taxon>Vertebrata</taxon>
        <taxon>Euteleostomi</taxon>
        <taxon>Actinopterygii</taxon>
        <taxon>Neopterygii</taxon>
        <taxon>Teleostei</taxon>
        <taxon>Neoteleostei</taxon>
        <taxon>Acanthomorphata</taxon>
        <taxon>Eupercaria</taxon>
        <taxon>Labriformes</taxon>
        <taxon>Labridae</taxon>
        <taxon>Labrus</taxon>
    </lineage>
</organism>
<reference evidence="3" key="1">
    <citation type="submission" date="2025-08" db="UniProtKB">
        <authorList>
            <consortium name="Ensembl"/>
        </authorList>
    </citation>
    <scope>IDENTIFICATION</scope>
</reference>
<dbReference type="Pfam" id="PF00059">
    <property type="entry name" value="Lectin_C"/>
    <property type="match status" value="1"/>
</dbReference>
<dbReference type="PANTHER" id="PTHR45784">
    <property type="entry name" value="C-TYPE LECTIN DOMAIN FAMILY 20 MEMBER A-RELATED"/>
    <property type="match status" value="1"/>
</dbReference>
<keyword evidence="4" id="KW-1185">Reference proteome</keyword>
<dbReference type="Proteomes" id="UP000261660">
    <property type="component" value="Unplaced"/>
</dbReference>
<evidence type="ECO:0000313" key="4">
    <source>
        <dbReference type="Proteomes" id="UP000261660"/>
    </source>
</evidence>
<dbReference type="Gene3D" id="3.10.100.10">
    <property type="entry name" value="Mannose-Binding Protein A, subunit A"/>
    <property type="match status" value="1"/>
</dbReference>
<dbReference type="InterPro" id="IPR016187">
    <property type="entry name" value="CTDL_fold"/>
</dbReference>
<dbReference type="InterPro" id="IPR001304">
    <property type="entry name" value="C-type_lectin-like"/>
</dbReference>
<feature type="chain" id="PRO_5018780898" description="C-type lectin domain-containing protein" evidence="1">
    <location>
        <begin position="24"/>
        <end position="157"/>
    </location>
</feature>
<sequence>MACNITSLFVLIFYFIFVFFIQASEQHRRYVHVPIKMTWDDAQKYCRANHTDLAVFRNESEYEALEDTCGSFERCWIGLHRDDTNAAVWNWANGEEVSFERWGSGEPNNEHEKCAVMRNKRWIDTQCNSQYENINTKFTFCSFCLTCSLLANANCSR</sequence>
<dbReference type="PANTHER" id="PTHR45784:SF8">
    <property type="entry name" value="C-TYPE MANNOSE RECEPTOR 2-RELATED"/>
    <property type="match status" value="1"/>
</dbReference>
<feature type="domain" description="C-type lectin" evidence="2">
    <location>
        <begin position="25"/>
        <end position="136"/>
    </location>
</feature>
<dbReference type="STRING" id="56723.ENSLBEP00000027738"/>
<evidence type="ECO:0000313" key="3">
    <source>
        <dbReference type="Ensembl" id="ENSLBEP00000027738.1"/>
    </source>
</evidence>
<evidence type="ECO:0000259" key="2">
    <source>
        <dbReference type="PROSITE" id="PS50041"/>
    </source>
</evidence>
<dbReference type="InterPro" id="IPR016186">
    <property type="entry name" value="C-type_lectin-like/link_sf"/>
</dbReference>
<dbReference type="PROSITE" id="PS50041">
    <property type="entry name" value="C_TYPE_LECTIN_2"/>
    <property type="match status" value="1"/>
</dbReference>
<name>A0A3Q3G9U1_9LABR</name>
<proteinExistence type="predicted"/>
<dbReference type="SMART" id="SM00034">
    <property type="entry name" value="CLECT"/>
    <property type="match status" value="1"/>
</dbReference>
<dbReference type="SUPFAM" id="SSF56436">
    <property type="entry name" value="C-type lectin-like"/>
    <property type="match status" value="1"/>
</dbReference>
<reference evidence="3" key="2">
    <citation type="submission" date="2025-09" db="UniProtKB">
        <authorList>
            <consortium name="Ensembl"/>
        </authorList>
    </citation>
    <scope>IDENTIFICATION</scope>
</reference>